<dbReference type="EMBL" id="JAINUF010000024">
    <property type="protein sequence ID" value="KAJ8332986.1"/>
    <property type="molecule type" value="Genomic_DNA"/>
</dbReference>
<dbReference type="AlphaFoldDB" id="A0A9Q1IAX6"/>
<gene>
    <name evidence="3" type="ORF">SKAU_G00418820</name>
</gene>
<keyword evidence="2" id="KW-0812">Transmembrane</keyword>
<feature type="region of interest" description="Disordered" evidence="1">
    <location>
        <begin position="41"/>
        <end position="73"/>
    </location>
</feature>
<sequence>MGSSNTWLWIGVPIIILGTIIGGTTWLFVRRRRDSQRSAIRMNDMEGGPRAGSPALSLHQALPPVRGDTGTCNGAAGQGAHVVYSQVAQEENQEVEGRGWGGADGGAGGGTLECASPHFVPGGEVV</sequence>
<evidence type="ECO:0000256" key="1">
    <source>
        <dbReference type="SAM" id="MobiDB-lite"/>
    </source>
</evidence>
<evidence type="ECO:0000313" key="3">
    <source>
        <dbReference type="EMBL" id="KAJ8332986.1"/>
    </source>
</evidence>
<keyword evidence="4" id="KW-1185">Reference proteome</keyword>
<evidence type="ECO:0000256" key="2">
    <source>
        <dbReference type="SAM" id="Phobius"/>
    </source>
</evidence>
<dbReference type="Proteomes" id="UP001152622">
    <property type="component" value="Chromosome 24"/>
</dbReference>
<keyword evidence="2" id="KW-1133">Transmembrane helix</keyword>
<comment type="caution">
    <text evidence="3">The sequence shown here is derived from an EMBL/GenBank/DDBJ whole genome shotgun (WGS) entry which is preliminary data.</text>
</comment>
<organism evidence="3 4">
    <name type="scientific">Synaphobranchus kaupii</name>
    <name type="common">Kaup's arrowtooth eel</name>
    <dbReference type="NCBI Taxonomy" id="118154"/>
    <lineage>
        <taxon>Eukaryota</taxon>
        <taxon>Metazoa</taxon>
        <taxon>Chordata</taxon>
        <taxon>Craniata</taxon>
        <taxon>Vertebrata</taxon>
        <taxon>Euteleostomi</taxon>
        <taxon>Actinopterygii</taxon>
        <taxon>Neopterygii</taxon>
        <taxon>Teleostei</taxon>
        <taxon>Anguilliformes</taxon>
        <taxon>Synaphobranchidae</taxon>
        <taxon>Synaphobranchus</taxon>
    </lineage>
</organism>
<name>A0A9Q1IAX6_SYNKA</name>
<proteinExistence type="predicted"/>
<protein>
    <submittedName>
        <fullName evidence="3">Uncharacterized protein</fullName>
    </submittedName>
</protein>
<accession>A0A9Q1IAX6</accession>
<reference evidence="3" key="1">
    <citation type="journal article" date="2023" name="Science">
        <title>Genome structures resolve the early diversification of teleost fishes.</title>
        <authorList>
            <person name="Parey E."/>
            <person name="Louis A."/>
            <person name="Montfort J."/>
            <person name="Bouchez O."/>
            <person name="Roques C."/>
            <person name="Iampietro C."/>
            <person name="Lluch J."/>
            <person name="Castinel A."/>
            <person name="Donnadieu C."/>
            <person name="Desvignes T."/>
            <person name="Floi Bucao C."/>
            <person name="Jouanno E."/>
            <person name="Wen M."/>
            <person name="Mejri S."/>
            <person name="Dirks R."/>
            <person name="Jansen H."/>
            <person name="Henkel C."/>
            <person name="Chen W.J."/>
            <person name="Zahm M."/>
            <person name="Cabau C."/>
            <person name="Klopp C."/>
            <person name="Thompson A.W."/>
            <person name="Robinson-Rechavi M."/>
            <person name="Braasch I."/>
            <person name="Lecointre G."/>
            <person name="Bobe J."/>
            <person name="Postlethwait J.H."/>
            <person name="Berthelot C."/>
            <person name="Roest Crollius H."/>
            <person name="Guiguen Y."/>
        </authorList>
    </citation>
    <scope>NUCLEOTIDE SEQUENCE</scope>
    <source>
        <strain evidence="3">WJC10195</strain>
    </source>
</reference>
<feature type="transmembrane region" description="Helical" evidence="2">
    <location>
        <begin position="6"/>
        <end position="29"/>
    </location>
</feature>
<keyword evidence="2" id="KW-0472">Membrane</keyword>
<evidence type="ECO:0000313" key="4">
    <source>
        <dbReference type="Proteomes" id="UP001152622"/>
    </source>
</evidence>